<dbReference type="PIRSF" id="PIRSF015617">
    <property type="entry name" value="Adensltrnsf_CobA"/>
    <property type="match status" value="1"/>
</dbReference>
<dbReference type="GO" id="GO:0008817">
    <property type="term" value="F:corrinoid adenosyltransferase activity"/>
    <property type="evidence" value="ECO:0007669"/>
    <property type="project" value="UniProtKB-EC"/>
</dbReference>
<dbReference type="PANTHER" id="PTHR46638:SF1">
    <property type="entry name" value="CORRINOID ADENOSYLTRANSFERASE"/>
    <property type="match status" value="1"/>
</dbReference>
<organism evidence="1">
    <name type="scientific">hydrocarbon metagenome</name>
    <dbReference type="NCBI Taxonomy" id="938273"/>
    <lineage>
        <taxon>unclassified sequences</taxon>
        <taxon>metagenomes</taxon>
        <taxon>ecological metagenomes</taxon>
    </lineage>
</organism>
<dbReference type="AlphaFoldDB" id="A0A0W8G0A4"/>
<dbReference type="Gene3D" id="3.40.50.300">
    <property type="entry name" value="P-loop containing nucleotide triphosphate hydrolases"/>
    <property type="match status" value="1"/>
</dbReference>
<sequence length="181" mass="20924">MNVERKHLEKGYIQIYTGNGKGKTTAAIGQAIRASGAGFKSLIIQFMKEYPYSELKALEHFKEYITIEQYCGDEFVYKKELPNEEEKNKAKLALQKVKDEFSKDNYDIIILDEVIVSIYFKLVELQDVIDVVKLKPSKKELILTGRYCPQELIDHADLVTEMKEVKHYYANGVLSRRGFES</sequence>
<dbReference type="CDD" id="cd00561">
    <property type="entry name" value="CobA_ACA"/>
    <property type="match status" value="1"/>
</dbReference>
<dbReference type="GO" id="GO:0009236">
    <property type="term" value="P:cobalamin biosynthetic process"/>
    <property type="evidence" value="ECO:0007669"/>
    <property type="project" value="InterPro"/>
</dbReference>
<dbReference type="InterPro" id="IPR027417">
    <property type="entry name" value="P-loop_NTPase"/>
</dbReference>
<evidence type="ECO:0000313" key="1">
    <source>
        <dbReference type="EMBL" id="KUG25923.1"/>
    </source>
</evidence>
<dbReference type="EC" id="2.5.1.17" evidence="1"/>
<reference evidence="1" key="1">
    <citation type="journal article" date="2015" name="Proc. Natl. Acad. Sci. U.S.A.">
        <title>Networks of energetic and metabolic interactions define dynamics in microbial communities.</title>
        <authorList>
            <person name="Embree M."/>
            <person name="Liu J.K."/>
            <person name="Al-Bassam M.M."/>
            <person name="Zengler K."/>
        </authorList>
    </citation>
    <scope>NUCLEOTIDE SEQUENCE</scope>
</reference>
<gene>
    <name evidence="1" type="ORF">ASZ90_004242</name>
</gene>
<keyword evidence="1" id="KW-0808">Transferase</keyword>
<accession>A0A0W8G0A4</accession>
<dbReference type="EMBL" id="LNQE01000573">
    <property type="protein sequence ID" value="KUG25923.1"/>
    <property type="molecule type" value="Genomic_DNA"/>
</dbReference>
<dbReference type="SUPFAM" id="SSF52540">
    <property type="entry name" value="P-loop containing nucleoside triphosphate hydrolases"/>
    <property type="match status" value="1"/>
</dbReference>
<dbReference type="PANTHER" id="PTHR46638">
    <property type="entry name" value="CORRINOID ADENOSYLTRANSFERASE"/>
    <property type="match status" value="1"/>
</dbReference>
<comment type="caution">
    <text evidence="1">The sequence shown here is derived from an EMBL/GenBank/DDBJ whole genome shotgun (WGS) entry which is preliminary data.</text>
</comment>
<name>A0A0W8G0A4_9ZZZZ</name>
<proteinExistence type="predicted"/>
<dbReference type="Pfam" id="PF02572">
    <property type="entry name" value="CobA_CobO_BtuR"/>
    <property type="match status" value="1"/>
</dbReference>
<dbReference type="GO" id="GO:0005524">
    <property type="term" value="F:ATP binding"/>
    <property type="evidence" value="ECO:0007669"/>
    <property type="project" value="InterPro"/>
</dbReference>
<dbReference type="InterPro" id="IPR003724">
    <property type="entry name" value="CblAdoTrfase_CobA"/>
</dbReference>
<protein>
    <submittedName>
        <fullName evidence="1">Cob(I)alamin adenosyltransferase</fullName>
        <ecNumber evidence="1">2.5.1.17</ecNumber>
    </submittedName>
</protein>